<evidence type="ECO:0000313" key="2">
    <source>
        <dbReference type="EMBL" id="BCJ94325.1"/>
    </source>
</evidence>
<evidence type="ECO:0000313" key="3">
    <source>
        <dbReference type="Proteomes" id="UP000515561"/>
    </source>
</evidence>
<dbReference type="EMBL" id="AP023367">
    <property type="protein sequence ID" value="BCJ94325.1"/>
    <property type="molecule type" value="Genomic_DNA"/>
</dbReference>
<sequence length="288" mass="33689">MENCNYRGKEICTYVLKDDNNLYISELVEELKIAAANGELTCCDCNERVYLAAGPIMEPYFAHYDKLHCEYSDLVESEELKKGKRLLYQLLSRSYPNQTIHARYHMKNGMFSTCFVKLPGGLKLAIDYRLQNTAIDKFFARDIYYKEEKIKAIYILGSELNAEGAQLSWYENLIQKAMGCCVFLDTQSETLCLKKGYDYKINGRRKINICQKEYAIQKLLLHYDGNFLSDFSYECQKIEDMIQKEKNSIRKLPEGIRPDILQSAIECIKRGEDYLVSQRYLDYIRLKK</sequence>
<dbReference type="InterPro" id="IPR057253">
    <property type="entry name" value="CoiA-like_N"/>
</dbReference>
<dbReference type="Proteomes" id="UP000515561">
    <property type="component" value="Chromosome"/>
</dbReference>
<reference evidence="2 3" key="1">
    <citation type="journal article" date="2016" name="Int. J. Syst. Evol. Microbiol.">
        <title>Descriptions of Anaerotaenia torta gen. nov., sp. nov. and Anaerocolumna cellulosilytica gen. nov., sp. nov. isolated from a methanogenic reactor of cattle waste.</title>
        <authorList>
            <person name="Uek A."/>
            <person name="Ohtaki Y."/>
            <person name="Kaku N."/>
            <person name="Ueki K."/>
        </authorList>
    </citation>
    <scope>NUCLEOTIDE SEQUENCE [LARGE SCALE GENOMIC DNA]</scope>
    <source>
        <strain evidence="2 3">SN021</strain>
    </source>
</reference>
<accession>A0A6S6R4C8</accession>
<evidence type="ECO:0000259" key="1">
    <source>
        <dbReference type="Pfam" id="PF25164"/>
    </source>
</evidence>
<protein>
    <recommendedName>
        <fullName evidence="1">Competence protein CoiA-like N-terminal domain-containing protein</fullName>
    </recommendedName>
</protein>
<feature type="domain" description="Competence protein CoiA-like N-terminal" evidence="1">
    <location>
        <begin position="31"/>
        <end position="72"/>
    </location>
</feature>
<proteinExistence type="predicted"/>
<dbReference type="KEGG" id="acel:acsn021_18940"/>
<dbReference type="Pfam" id="PF25164">
    <property type="entry name" value="CoiA_N"/>
    <property type="match status" value="1"/>
</dbReference>
<dbReference type="AlphaFoldDB" id="A0A6S6R4C8"/>
<gene>
    <name evidence="2" type="ORF">acsn021_18940</name>
</gene>
<name>A0A6S6R4C8_9FIRM</name>
<dbReference type="RefSeq" id="WP_184091091.1">
    <property type="nucleotide sequence ID" value="NZ_AP023367.1"/>
</dbReference>
<organism evidence="2 3">
    <name type="scientific">Anaerocolumna cellulosilytica</name>
    <dbReference type="NCBI Taxonomy" id="433286"/>
    <lineage>
        <taxon>Bacteria</taxon>
        <taxon>Bacillati</taxon>
        <taxon>Bacillota</taxon>
        <taxon>Clostridia</taxon>
        <taxon>Lachnospirales</taxon>
        <taxon>Lachnospiraceae</taxon>
        <taxon>Anaerocolumna</taxon>
    </lineage>
</organism>
<keyword evidence="3" id="KW-1185">Reference proteome</keyword>